<keyword evidence="2 7" id="KW-0819">tRNA processing</keyword>
<keyword evidence="3 7" id="KW-0540">Nuclease</keyword>
<reference evidence="10 11" key="1">
    <citation type="submission" date="2019-07" db="EMBL/GenBank/DDBJ databases">
        <title>Genome sequence of Acholeplasma laidlawii strain with increased resistance to erythromycin.</title>
        <authorList>
            <person name="Medvedeva E.S."/>
            <person name="Baranova N.B."/>
            <person name="Siniagina M.N."/>
            <person name="Mouzykantov A."/>
            <person name="Chernova O.A."/>
            <person name="Chernov V.M."/>
        </authorList>
    </citation>
    <scope>NUCLEOTIDE SEQUENCE [LARGE SCALE GENOMIC DNA]</scope>
    <source>
        <strain evidence="10 11">PG8REry</strain>
    </source>
</reference>
<dbReference type="Proteomes" id="UP000315938">
    <property type="component" value="Unassembled WGS sequence"/>
</dbReference>
<comment type="function">
    <text evidence="1 7">RNaseP catalyzes the removal of the 5'-leader sequence from pre-tRNA to produce the mature 5'-terminus. It can also cleave other RNA substrates such as 4.5S RNA. The protein component plays an auxiliary but essential role in vivo by binding to the 5'-leader sequence and broadening the substrate specificity of the ribozyme.</text>
</comment>
<keyword evidence="9" id="KW-0472">Membrane</keyword>
<dbReference type="GO" id="GO:0042781">
    <property type="term" value="F:3'-tRNA processing endoribonuclease activity"/>
    <property type="evidence" value="ECO:0007669"/>
    <property type="project" value="TreeGrafter"/>
</dbReference>
<dbReference type="HAMAP" id="MF_00227">
    <property type="entry name" value="RNase_P"/>
    <property type="match status" value="1"/>
</dbReference>
<dbReference type="AlphaFoldDB" id="A0A553IGQ7"/>
<dbReference type="SUPFAM" id="SSF54211">
    <property type="entry name" value="Ribosomal protein S5 domain 2-like"/>
    <property type="match status" value="1"/>
</dbReference>
<dbReference type="GO" id="GO:0004526">
    <property type="term" value="F:ribonuclease P activity"/>
    <property type="evidence" value="ECO:0007669"/>
    <property type="project" value="UniProtKB-UniRule"/>
</dbReference>
<comment type="catalytic activity">
    <reaction evidence="7">
        <text>Endonucleolytic cleavage of RNA, removing 5'-extranucleotides from tRNA precursor.</text>
        <dbReference type="EC" id="3.1.26.5"/>
    </reaction>
</comment>
<name>A0A553IGQ7_ACHLA</name>
<dbReference type="EMBL" id="VKID01000002">
    <property type="protein sequence ID" value="TRX99386.1"/>
    <property type="molecule type" value="Genomic_DNA"/>
</dbReference>
<gene>
    <name evidence="7 10" type="primary">rnpA</name>
    <name evidence="10" type="ORF">FNV44_06705</name>
</gene>
<evidence type="ECO:0000256" key="1">
    <source>
        <dbReference type="ARBA" id="ARBA00002663"/>
    </source>
</evidence>
<evidence type="ECO:0000313" key="11">
    <source>
        <dbReference type="Proteomes" id="UP000315938"/>
    </source>
</evidence>
<evidence type="ECO:0000256" key="6">
    <source>
        <dbReference type="ARBA" id="ARBA00022884"/>
    </source>
</evidence>
<dbReference type="NCBIfam" id="TIGR00188">
    <property type="entry name" value="rnpA"/>
    <property type="match status" value="1"/>
</dbReference>
<evidence type="ECO:0000256" key="7">
    <source>
        <dbReference type="HAMAP-Rule" id="MF_00227"/>
    </source>
</evidence>
<comment type="similarity">
    <text evidence="7">Belongs to the RnpA family.</text>
</comment>
<keyword evidence="4 7" id="KW-0255">Endonuclease</keyword>
<dbReference type="Gene3D" id="3.30.230.10">
    <property type="match status" value="1"/>
</dbReference>
<keyword evidence="6 7" id="KW-0694">RNA-binding</keyword>
<evidence type="ECO:0000256" key="5">
    <source>
        <dbReference type="ARBA" id="ARBA00022801"/>
    </source>
</evidence>
<dbReference type="PANTHER" id="PTHR33992">
    <property type="entry name" value="RIBONUCLEASE P PROTEIN COMPONENT"/>
    <property type="match status" value="1"/>
</dbReference>
<comment type="subunit">
    <text evidence="7">Consists of a catalytic RNA component (M1 or rnpB) and a protein subunit.</text>
</comment>
<evidence type="ECO:0000256" key="3">
    <source>
        <dbReference type="ARBA" id="ARBA00022722"/>
    </source>
</evidence>
<keyword evidence="5 7" id="KW-0378">Hydrolase</keyword>
<keyword evidence="9" id="KW-1133">Transmembrane helix</keyword>
<comment type="caution">
    <text evidence="10">The sequence shown here is derived from an EMBL/GenBank/DDBJ whole genome shotgun (WGS) entry which is preliminary data.</text>
</comment>
<dbReference type="InterPro" id="IPR014721">
    <property type="entry name" value="Ribsml_uS5_D2-typ_fold_subgr"/>
</dbReference>
<keyword evidence="9" id="KW-0812">Transmembrane</keyword>
<proteinExistence type="inferred from homology"/>
<feature type="transmembrane region" description="Helical" evidence="9">
    <location>
        <begin position="12"/>
        <end position="32"/>
    </location>
</feature>
<evidence type="ECO:0000256" key="4">
    <source>
        <dbReference type="ARBA" id="ARBA00022759"/>
    </source>
</evidence>
<dbReference type="InterPro" id="IPR000100">
    <property type="entry name" value="RNase_P"/>
</dbReference>
<dbReference type="InterPro" id="IPR020568">
    <property type="entry name" value="Ribosomal_Su5_D2-typ_SF"/>
</dbReference>
<dbReference type="PROSITE" id="PS00648">
    <property type="entry name" value="RIBONUCLEASE_P"/>
    <property type="match status" value="1"/>
</dbReference>
<evidence type="ECO:0000313" key="10">
    <source>
        <dbReference type="EMBL" id="TRX99386.1"/>
    </source>
</evidence>
<evidence type="ECO:0000256" key="8">
    <source>
        <dbReference type="NCBIfam" id="TIGR00188"/>
    </source>
</evidence>
<dbReference type="InterPro" id="IPR020539">
    <property type="entry name" value="RNase_P_CS"/>
</dbReference>
<organism evidence="10 11">
    <name type="scientific">Acholeplasma laidlawii</name>
    <dbReference type="NCBI Taxonomy" id="2148"/>
    <lineage>
        <taxon>Bacteria</taxon>
        <taxon>Bacillati</taxon>
        <taxon>Mycoplasmatota</taxon>
        <taxon>Mollicutes</taxon>
        <taxon>Acholeplasmatales</taxon>
        <taxon>Acholeplasmataceae</taxon>
        <taxon>Acholeplasma</taxon>
    </lineage>
</organism>
<accession>A0A553IGQ7</accession>
<dbReference type="EC" id="3.1.26.5" evidence="7 8"/>
<dbReference type="Pfam" id="PF00825">
    <property type="entry name" value="Ribonuclease_P"/>
    <property type="match status" value="1"/>
</dbReference>
<evidence type="ECO:0000256" key="2">
    <source>
        <dbReference type="ARBA" id="ARBA00022694"/>
    </source>
</evidence>
<dbReference type="GO" id="GO:0001682">
    <property type="term" value="P:tRNA 5'-leader removal"/>
    <property type="evidence" value="ECO:0007669"/>
    <property type="project" value="UniProtKB-UniRule"/>
</dbReference>
<evidence type="ECO:0000256" key="9">
    <source>
        <dbReference type="SAM" id="Phobius"/>
    </source>
</evidence>
<dbReference type="PANTHER" id="PTHR33992:SF1">
    <property type="entry name" value="RIBONUCLEASE P PROTEIN COMPONENT"/>
    <property type="match status" value="1"/>
</dbReference>
<dbReference type="GO" id="GO:0000049">
    <property type="term" value="F:tRNA binding"/>
    <property type="evidence" value="ECO:0007669"/>
    <property type="project" value="UniProtKB-UniRule"/>
</dbReference>
<protein>
    <recommendedName>
        <fullName evidence="7 8">Ribonuclease P protein component</fullName>
        <shortName evidence="7">RNase P protein</shortName>
        <shortName evidence="7">RNaseP protein</shortName>
        <ecNumber evidence="7 8">3.1.26.5</ecNumber>
    </recommendedName>
    <alternativeName>
        <fullName evidence="7">Protein C5</fullName>
    </alternativeName>
</protein>
<dbReference type="GO" id="GO:0030677">
    <property type="term" value="C:ribonuclease P complex"/>
    <property type="evidence" value="ECO:0007669"/>
    <property type="project" value="TreeGrafter"/>
</dbReference>
<sequence>MKVNKYQDYQIINKYCLFVLGSPLFFNLRFVVKRVYSIKSKNELDLVFKEKKSVGNGYFVIYFIPHETPHFKYAISIGKKFGNAVERNQAKRRLRYIVSNYSNYINPKYRFVIVVRPQSNLLPYDLIKENITKLLIKAKLIEKEAQN</sequence>